<evidence type="ECO:0000313" key="2">
    <source>
        <dbReference type="EMBL" id="CAJ0574203.1"/>
    </source>
</evidence>
<dbReference type="GO" id="GO:0004222">
    <property type="term" value="F:metalloendopeptidase activity"/>
    <property type="evidence" value="ECO:0007669"/>
    <property type="project" value="InterPro"/>
</dbReference>
<dbReference type="AlphaFoldDB" id="A0AA36CSI0"/>
<dbReference type="PROSITE" id="PS51885">
    <property type="entry name" value="NEPRILYSIN"/>
    <property type="match status" value="1"/>
</dbReference>
<dbReference type="PANTHER" id="PTHR11733">
    <property type="entry name" value="ZINC METALLOPROTEASE FAMILY M13 NEPRILYSIN-RELATED"/>
    <property type="match status" value="1"/>
</dbReference>
<dbReference type="GO" id="GO:0016485">
    <property type="term" value="P:protein processing"/>
    <property type="evidence" value="ECO:0007669"/>
    <property type="project" value="TreeGrafter"/>
</dbReference>
<evidence type="ECO:0000259" key="1">
    <source>
        <dbReference type="Pfam" id="PF01431"/>
    </source>
</evidence>
<dbReference type="EMBL" id="CATQJA010002628">
    <property type="protein sequence ID" value="CAJ0574203.1"/>
    <property type="molecule type" value="Genomic_DNA"/>
</dbReference>
<dbReference type="Gene3D" id="3.40.390.10">
    <property type="entry name" value="Collagenase (Catalytic Domain)"/>
    <property type="match status" value="1"/>
</dbReference>
<gene>
    <name evidence="2" type="ORF">MSPICULIGERA_LOCUS12543</name>
</gene>
<proteinExistence type="predicted"/>
<comment type="caution">
    <text evidence="2">The sequence shown here is derived from an EMBL/GenBank/DDBJ whole genome shotgun (WGS) entry which is preliminary data.</text>
</comment>
<dbReference type="Pfam" id="PF01431">
    <property type="entry name" value="Peptidase_M13"/>
    <property type="match status" value="1"/>
</dbReference>
<dbReference type="InterPro" id="IPR000718">
    <property type="entry name" value="Peptidase_M13"/>
</dbReference>
<organism evidence="2 3">
    <name type="scientific">Mesorhabditis spiculigera</name>
    <dbReference type="NCBI Taxonomy" id="96644"/>
    <lineage>
        <taxon>Eukaryota</taxon>
        <taxon>Metazoa</taxon>
        <taxon>Ecdysozoa</taxon>
        <taxon>Nematoda</taxon>
        <taxon>Chromadorea</taxon>
        <taxon>Rhabditida</taxon>
        <taxon>Rhabditina</taxon>
        <taxon>Rhabditomorpha</taxon>
        <taxon>Rhabditoidea</taxon>
        <taxon>Rhabditidae</taxon>
        <taxon>Mesorhabditinae</taxon>
        <taxon>Mesorhabditis</taxon>
    </lineage>
</organism>
<dbReference type="Proteomes" id="UP001177023">
    <property type="component" value="Unassembled WGS sequence"/>
</dbReference>
<dbReference type="GO" id="GO:0005886">
    <property type="term" value="C:plasma membrane"/>
    <property type="evidence" value="ECO:0007669"/>
    <property type="project" value="TreeGrafter"/>
</dbReference>
<dbReference type="InterPro" id="IPR024079">
    <property type="entry name" value="MetalloPept_cat_dom_sf"/>
</dbReference>
<evidence type="ECO:0000313" key="3">
    <source>
        <dbReference type="Proteomes" id="UP001177023"/>
    </source>
</evidence>
<name>A0AA36CSI0_9BILA</name>
<reference evidence="2" key="1">
    <citation type="submission" date="2023-06" db="EMBL/GenBank/DDBJ databases">
        <authorList>
            <person name="Delattre M."/>
        </authorList>
    </citation>
    <scope>NUCLEOTIDE SEQUENCE</scope>
    <source>
        <strain evidence="2">AF72</strain>
    </source>
</reference>
<keyword evidence="3" id="KW-1185">Reference proteome</keyword>
<sequence>MAYLGERKKLYGKSAPKLPGLEEYTNDQLFFLAGSLKFCGRQPPLLHATDSWYMGEHPEGTVRNNERLKNFEFFASAFKCKLNSTMNPPKKCQVYRRIHRH</sequence>
<feature type="domain" description="Peptidase M13 C-terminal" evidence="1">
    <location>
        <begin position="10"/>
        <end position="94"/>
    </location>
</feature>
<protein>
    <recommendedName>
        <fullName evidence="1">Peptidase M13 C-terminal domain-containing protein</fullName>
    </recommendedName>
</protein>
<feature type="non-terminal residue" evidence="2">
    <location>
        <position position="1"/>
    </location>
</feature>
<dbReference type="SUPFAM" id="SSF55486">
    <property type="entry name" value="Metalloproteases ('zincins'), catalytic domain"/>
    <property type="match status" value="1"/>
</dbReference>
<accession>A0AA36CSI0</accession>
<dbReference type="InterPro" id="IPR018497">
    <property type="entry name" value="Peptidase_M13_C"/>
</dbReference>
<dbReference type="PANTHER" id="PTHR11733:SF133">
    <property type="entry name" value="PHOSPHATE-REGULATING NEUTRAL ENDOPEPTIDASE PHEX"/>
    <property type="match status" value="1"/>
</dbReference>